<dbReference type="SUPFAM" id="SSF53756">
    <property type="entry name" value="UDP-Glycosyltransferase/glycogen phosphorylase"/>
    <property type="match status" value="1"/>
</dbReference>
<comment type="caution">
    <text evidence="3">The sequence shown here is derived from an EMBL/GenBank/DDBJ whole genome shotgun (WGS) entry which is preliminary data.</text>
</comment>
<name>A0ABW9JMM5_9SPHI</name>
<keyword evidence="1 3" id="KW-0808">Transferase</keyword>
<dbReference type="PANTHER" id="PTHR46401:SF2">
    <property type="entry name" value="GLYCOSYLTRANSFERASE WBBK-RELATED"/>
    <property type="match status" value="1"/>
</dbReference>
<evidence type="ECO:0000259" key="2">
    <source>
        <dbReference type="Pfam" id="PF00534"/>
    </source>
</evidence>
<dbReference type="Pfam" id="PF00534">
    <property type="entry name" value="Glycos_transf_1"/>
    <property type="match status" value="1"/>
</dbReference>
<dbReference type="CDD" id="cd03801">
    <property type="entry name" value="GT4_PimA-like"/>
    <property type="match status" value="1"/>
</dbReference>
<dbReference type="Gene3D" id="3.40.50.2000">
    <property type="entry name" value="Glycogen Phosphorylase B"/>
    <property type="match status" value="2"/>
</dbReference>
<organism evidence="3 4">
    <name type="scientific">Pedobacter helvus</name>
    <dbReference type="NCBI Taxonomy" id="2563444"/>
    <lineage>
        <taxon>Bacteria</taxon>
        <taxon>Pseudomonadati</taxon>
        <taxon>Bacteroidota</taxon>
        <taxon>Sphingobacteriia</taxon>
        <taxon>Sphingobacteriales</taxon>
        <taxon>Sphingobacteriaceae</taxon>
        <taxon>Pedobacter</taxon>
    </lineage>
</organism>
<proteinExistence type="predicted"/>
<dbReference type="GO" id="GO:0016757">
    <property type="term" value="F:glycosyltransferase activity"/>
    <property type="evidence" value="ECO:0007669"/>
    <property type="project" value="UniProtKB-KW"/>
</dbReference>
<accession>A0ABW9JMM5</accession>
<keyword evidence="3" id="KW-0328">Glycosyltransferase</keyword>
<evidence type="ECO:0000313" key="4">
    <source>
        <dbReference type="Proteomes" id="UP001517367"/>
    </source>
</evidence>
<evidence type="ECO:0000313" key="3">
    <source>
        <dbReference type="EMBL" id="MFN0293166.1"/>
    </source>
</evidence>
<evidence type="ECO:0000256" key="1">
    <source>
        <dbReference type="ARBA" id="ARBA00022679"/>
    </source>
</evidence>
<sequence>MLFTKFITVPNKPNHILFLNLYAFSLTGGVEKVSRKFMYALSQLFNTQAWQSYSMYDKIADTDIRFIDQKQYLPFAGAKIKFTVTSFLKGLQTDVLILSHINLLPIAKLISLVKPKQKIILFAHGIEVWGKLSGWKTKFLQQKVQTWAVSSYTRNQMILQHQIAPQQIHVLNNCLSPFLELPTIFEKPQGLIEKYQLHKNTPILFTLNRLSASEKYKGYDTVISALGKLKKANQSFTYLLAGKADELEKQRIVQLVKENDLIEEVKLIGYLAEEELSAHFLLADSFIMPSRGEGFGIVFIEAAAHGCQVIGGNADGSTDALLNGQLGQLVNPSSEEEIIKAIQKALNNKAHQPKAQQELTVKHFGFDRYVAKVRELINGGIG</sequence>
<dbReference type="RefSeq" id="WP_171046933.1">
    <property type="nucleotide sequence ID" value="NZ_SRMP02000045.1"/>
</dbReference>
<protein>
    <submittedName>
        <fullName evidence="3">Glycosyltransferase family 4 protein</fullName>
        <ecNumber evidence="3">2.4.-.-</ecNumber>
    </submittedName>
</protein>
<dbReference type="Proteomes" id="UP001517367">
    <property type="component" value="Unassembled WGS sequence"/>
</dbReference>
<gene>
    <name evidence="3" type="ORF">E5L68_017370</name>
</gene>
<feature type="domain" description="Glycosyl transferase family 1" evidence="2">
    <location>
        <begin position="193"/>
        <end position="352"/>
    </location>
</feature>
<dbReference type="EC" id="2.4.-.-" evidence="3"/>
<dbReference type="EMBL" id="SRMP02000045">
    <property type="protein sequence ID" value="MFN0293166.1"/>
    <property type="molecule type" value="Genomic_DNA"/>
</dbReference>
<keyword evidence="4" id="KW-1185">Reference proteome</keyword>
<reference evidence="3 4" key="1">
    <citation type="submission" date="2024-12" db="EMBL/GenBank/DDBJ databases">
        <authorList>
            <person name="Hu S."/>
        </authorList>
    </citation>
    <scope>NUCLEOTIDE SEQUENCE [LARGE SCALE GENOMIC DNA]</scope>
    <source>
        <strain evidence="3 4">P-25</strain>
    </source>
</reference>
<dbReference type="InterPro" id="IPR001296">
    <property type="entry name" value="Glyco_trans_1"/>
</dbReference>
<dbReference type="PANTHER" id="PTHR46401">
    <property type="entry name" value="GLYCOSYLTRANSFERASE WBBK-RELATED"/>
    <property type="match status" value="1"/>
</dbReference>